<keyword evidence="1" id="KW-0378">Hydrolase</keyword>
<sequence>MAPKGGGILYTIYDPEVSHSRVAKLDLVLVHGLNGDHIESWTHQESGICWPRDLLPEQLPGIRVLSFSYSADIYANTSVAGIRDNAQNLLSSLRDLREEGAEEESRPIVFAAHSLGGIIVKQALRMAHNDGLFKSLGILTRGLIFFGTPHAGSDHKRWLGMAKKFAPLAPGPRFFGWSRPSPLVESLTRNSRELQALCDDFRHLASEYDIVSFYEIAFFPGSKNIIVSQTSAVMGLPREEPIPLDQHHMDMVRFESESDSGFIITCGRLGRIMGKG</sequence>
<comment type="caution">
    <text evidence="1">The sequence shown here is derived from an EMBL/GenBank/DDBJ whole genome shotgun (WGS) entry which is preliminary data.</text>
</comment>
<accession>A0ACB7PJW6</accession>
<protein>
    <submittedName>
        <fullName evidence="1">Alpha/Beta hydrolase protein</fullName>
    </submittedName>
</protein>
<gene>
    <name evidence="1" type="ORF">F5144DRAFT_563196</name>
</gene>
<keyword evidence="2" id="KW-1185">Reference proteome</keyword>
<evidence type="ECO:0000313" key="1">
    <source>
        <dbReference type="EMBL" id="KAH6641325.1"/>
    </source>
</evidence>
<dbReference type="EMBL" id="JAGIZQ010000002">
    <property type="protein sequence ID" value="KAH6641325.1"/>
    <property type="molecule type" value="Genomic_DNA"/>
</dbReference>
<proteinExistence type="predicted"/>
<dbReference type="Proteomes" id="UP000724584">
    <property type="component" value="Unassembled WGS sequence"/>
</dbReference>
<name>A0ACB7PJW6_9PEZI</name>
<reference evidence="1 2" key="1">
    <citation type="journal article" date="2021" name="Nat. Commun.">
        <title>Genetic determinants of endophytism in the Arabidopsis root mycobiome.</title>
        <authorList>
            <person name="Mesny F."/>
            <person name="Miyauchi S."/>
            <person name="Thiergart T."/>
            <person name="Pickel B."/>
            <person name="Atanasova L."/>
            <person name="Karlsson M."/>
            <person name="Huettel B."/>
            <person name="Barry K.W."/>
            <person name="Haridas S."/>
            <person name="Chen C."/>
            <person name="Bauer D."/>
            <person name="Andreopoulos W."/>
            <person name="Pangilinan J."/>
            <person name="LaButti K."/>
            <person name="Riley R."/>
            <person name="Lipzen A."/>
            <person name="Clum A."/>
            <person name="Drula E."/>
            <person name="Henrissat B."/>
            <person name="Kohler A."/>
            <person name="Grigoriev I.V."/>
            <person name="Martin F.M."/>
            <person name="Hacquard S."/>
        </authorList>
    </citation>
    <scope>NUCLEOTIDE SEQUENCE [LARGE SCALE GENOMIC DNA]</scope>
    <source>
        <strain evidence="1 2">MPI-SDFR-AT-0079</strain>
    </source>
</reference>
<evidence type="ECO:0000313" key="2">
    <source>
        <dbReference type="Proteomes" id="UP000724584"/>
    </source>
</evidence>
<organism evidence="1 2">
    <name type="scientific">Chaetomium tenue</name>
    <dbReference type="NCBI Taxonomy" id="1854479"/>
    <lineage>
        <taxon>Eukaryota</taxon>
        <taxon>Fungi</taxon>
        <taxon>Dikarya</taxon>
        <taxon>Ascomycota</taxon>
        <taxon>Pezizomycotina</taxon>
        <taxon>Sordariomycetes</taxon>
        <taxon>Sordariomycetidae</taxon>
        <taxon>Sordariales</taxon>
        <taxon>Chaetomiaceae</taxon>
        <taxon>Chaetomium</taxon>
    </lineage>
</organism>